<dbReference type="InterPro" id="IPR004358">
    <property type="entry name" value="Sig_transdc_His_kin-like_C"/>
</dbReference>
<dbReference type="InterPro" id="IPR036890">
    <property type="entry name" value="HATPase_C_sf"/>
</dbReference>
<comment type="catalytic activity">
    <reaction evidence="1">
        <text>ATP + protein L-histidine = ADP + protein N-phospho-L-histidine.</text>
        <dbReference type="EC" id="2.7.13.3"/>
    </reaction>
</comment>
<dbReference type="EC" id="2.7.13.3" evidence="2"/>
<dbReference type="EMBL" id="JBHUMP010000004">
    <property type="protein sequence ID" value="MFD2739227.1"/>
    <property type="molecule type" value="Genomic_DNA"/>
</dbReference>
<keyword evidence="4 8" id="KW-0808">Transferase</keyword>
<protein>
    <recommendedName>
        <fullName evidence="2">histidine kinase</fullName>
        <ecNumber evidence="2">2.7.13.3</ecNumber>
    </recommendedName>
</protein>
<dbReference type="SMART" id="SM00388">
    <property type="entry name" value="HisKA"/>
    <property type="match status" value="1"/>
</dbReference>
<dbReference type="Proteomes" id="UP001597474">
    <property type="component" value="Unassembled WGS sequence"/>
</dbReference>
<dbReference type="SMART" id="SM00387">
    <property type="entry name" value="HATPase_c"/>
    <property type="match status" value="1"/>
</dbReference>
<dbReference type="SUPFAM" id="SSF55874">
    <property type="entry name" value="ATPase domain of HSP90 chaperone/DNA topoisomerase II/histidine kinase"/>
    <property type="match status" value="1"/>
</dbReference>
<reference evidence="9" key="1">
    <citation type="journal article" date="2019" name="Int. J. Syst. Evol. Microbiol.">
        <title>The Global Catalogue of Microorganisms (GCM) 10K type strain sequencing project: providing services to taxonomists for standard genome sequencing and annotation.</title>
        <authorList>
            <consortium name="The Broad Institute Genomics Platform"/>
            <consortium name="The Broad Institute Genome Sequencing Center for Infectious Disease"/>
            <person name="Wu L."/>
            <person name="Ma J."/>
        </authorList>
    </citation>
    <scope>NUCLEOTIDE SEQUENCE [LARGE SCALE GENOMIC DNA]</scope>
    <source>
        <strain evidence="9">TISTR 2562</strain>
    </source>
</reference>
<comment type="caution">
    <text evidence="8">The sequence shown here is derived from an EMBL/GenBank/DDBJ whole genome shotgun (WGS) entry which is preliminary data.</text>
</comment>
<dbReference type="InterPro" id="IPR036097">
    <property type="entry name" value="HisK_dim/P_sf"/>
</dbReference>
<evidence type="ECO:0000256" key="6">
    <source>
        <dbReference type="ARBA" id="ARBA00023012"/>
    </source>
</evidence>
<keyword evidence="5 8" id="KW-0418">Kinase</keyword>
<evidence type="ECO:0000256" key="2">
    <source>
        <dbReference type="ARBA" id="ARBA00012438"/>
    </source>
</evidence>
<dbReference type="PROSITE" id="PS50109">
    <property type="entry name" value="HIS_KIN"/>
    <property type="match status" value="1"/>
</dbReference>
<dbReference type="SUPFAM" id="SSF47384">
    <property type="entry name" value="Homodimeric domain of signal transducing histidine kinase"/>
    <property type="match status" value="1"/>
</dbReference>
<dbReference type="InterPro" id="IPR005467">
    <property type="entry name" value="His_kinase_dom"/>
</dbReference>
<keyword evidence="6" id="KW-0902">Two-component regulatory system</keyword>
<evidence type="ECO:0000313" key="9">
    <source>
        <dbReference type="Proteomes" id="UP001597474"/>
    </source>
</evidence>
<evidence type="ECO:0000313" key="8">
    <source>
        <dbReference type="EMBL" id="MFD2739227.1"/>
    </source>
</evidence>
<evidence type="ECO:0000256" key="4">
    <source>
        <dbReference type="ARBA" id="ARBA00022679"/>
    </source>
</evidence>
<evidence type="ECO:0000256" key="3">
    <source>
        <dbReference type="ARBA" id="ARBA00022553"/>
    </source>
</evidence>
<dbReference type="Gene3D" id="1.10.287.130">
    <property type="match status" value="1"/>
</dbReference>
<dbReference type="InterPro" id="IPR003661">
    <property type="entry name" value="HisK_dim/P_dom"/>
</dbReference>
<dbReference type="PRINTS" id="PR00344">
    <property type="entry name" value="BCTRLSENSOR"/>
</dbReference>
<evidence type="ECO:0000256" key="1">
    <source>
        <dbReference type="ARBA" id="ARBA00000085"/>
    </source>
</evidence>
<dbReference type="InterPro" id="IPR003594">
    <property type="entry name" value="HATPase_dom"/>
</dbReference>
<dbReference type="GO" id="GO:0016301">
    <property type="term" value="F:kinase activity"/>
    <property type="evidence" value="ECO:0007669"/>
    <property type="project" value="UniProtKB-KW"/>
</dbReference>
<dbReference type="RefSeq" id="WP_386372663.1">
    <property type="nucleotide sequence ID" value="NZ_JBHUMP010000004.1"/>
</dbReference>
<proteinExistence type="predicted"/>
<dbReference type="Gene3D" id="3.30.450.20">
    <property type="entry name" value="PAS domain"/>
    <property type="match status" value="1"/>
</dbReference>
<dbReference type="PANTHER" id="PTHR45453">
    <property type="entry name" value="PHOSPHATE REGULON SENSOR PROTEIN PHOR"/>
    <property type="match status" value="1"/>
</dbReference>
<sequence length="349" mass="37719">MSEALPLADLLDALPLAALAIDRNDHIAALNAAATTLLGQGATGRHYINVLRQPALVEAVEQCRLDGAPRMASYLSQQGGSDATYEVSLRVIKGSDLLLLSFHDVTSLEQAGQMRRDFVANVSHELRTPLTALMGFIETLRGPARDDAGARERFLGIMAGEAERMNRLVGELLSLSRVEVDERVRPTSNIDLRAVLGATLRNLERLAGDSDVTLKCDCGSEALQLYGDADQLQQVFNNLVENAIKYGGSGKTVDLLVETSLRDAALRGPAVRVTVIDHGPGIEARHLPRLTERFYRADSHRSRAMGGTGLGLAIVKHILNRHRGRLKIASTPGQGARFTVILPLTAPES</sequence>
<dbReference type="PANTHER" id="PTHR45453:SF1">
    <property type="entry name" value="PHOSPHATE REGULON SENSOR PROTEIN PHOR"/>
    <property type="match status" value="1"/>
</dbReference>
<evidence type="ECO:0000256" key="5">
    <source>
        <dbReference type="ARBA" id="ARBA00022777"/>
    </source>
</evidence>
<dbReference type="Pfam" id="PF00512">
    <property type="entry name" value="HisKA"/>
    <property type="match status" value="1"/>
</dbReference>
<feature type="domain" description="Histidine kinase" evidence="7">
    <location>
        <begin position="121"/>
        <end position="346"/>
    </location>
</feature>
<dbReference type="InterPro" id="IPR050351">
    <property type="entry name" value="BphY/WalK/GraS-like"/>
</dbReference>
<name>A0ABW5U390_9RHOB</name>
<evidence type="ECO:0000259" key="7">
    <source>
        <dbReference type="PROSITE" id="PS50109"/>
    </source>
</evidence>
<keyword evidence="9" id="KW-1185">Reference proteome</keyword>
<dbReference type="Gene3D" id="3.30.565.10">
    <property type="entry name" value="Histidine kinase-like ATPase, C-terminal domain"/>
    <property type="match status" value="1"/>
</dbReference>
<keyword evidence="3" id="KW-0597">Phosphoprotein</keyword>
<accession>A0ABW5U390</accession>
<organism evidence="8 9">
    <name type="scientific">Sulfitobacter aestuarii</name>
    <dbReference type="NCBI Taxonomy" id="2161676"/>
    <lineage>
        <taxon>Bacteria</taxon>
        <taxon>Pseudomonadati</taxon>
        <taxon>Pseudomonadota</taxon>
        <taxon>Alphaproteobacteria</taxon>
        <taxon>Rhodobacterales</taxon>
        <taxon>Roseobacteraceae</taxon>
        <taxon>Sulfitobacter</taxon>
    </lineage>
</organism>
<dbReference type="CDD" id="cd00082">
    <property type="entry name" value="HisKA"/>
    <property type="match status" value="1"/>
</dbReference>
<dbReference type="Pfam" id="PF02518">
    <property type="entry name" value="HATPase_c"/>
    <property type="match status" value="1"/>
</dbReference>
<gene>
    <name evidence="8" type="ORF">ACFSUD_06590</name>
</gene>